<dbReference type="Gene3D" id="1.10.10.10">
    <property type="entry name" value="Winged helix-like DNA-binding domain superfamily/Winged helix DNA-binding domain"/>
    <property type="match status" value="1"/>
</dbReference>
<dbReference type="Pfam" id="PF24036">
    <property type="entry name" value="DUF7345"/>
    <property type="match status" value="1"/>
</dbReference>
<dbReference type="Proteomes" id="UP000434101">
    <property type="component" value="Unassembled WGS sequence"/>
</dbReference>
<proteinExistence type="predicted"/>
<dbReference type="SUPFAM" id="SSF46785">
    <property type="entry name" value="Winged helix' DNA-binding domain"/>
    <property type="match status" value="1"/>
</dbReference>
<reference evidence="5 6" key="1">
    <citation type="submission" date="2020-01" db="EMBL/GenBank/DDBJ databases">
        <title>Natronorubrum sp. JWXQ-INN 674 isolated from Inner Mongolia Autonomous Region of China.</title>
        <authorList>
            <person name="Xue Q."/>
        </authorList>
    </citation>
    <scope>NUCLEOTIDE SEQUENCE [LARGE SCALE GENOMIC DNA]</scope>
    <source>
        <strain evidence="5 6">JWXQ-INN-674</strain>
    </source>
</reference>
<dbReference type="Pfam" id="PF24034">
    <property type="entry name" value="DUF7343"/>
    <property type="match status" value="1"/>
</dbReference>
<evidence type="ECO:0000256" key="2">
    <source>
        <dbReference type="SAM" id="Phobius"/>
    </source>
</evidence>
<comment type="caution">
    <text evidence="5">The sequence shown here is derived from an EMBL/GenBank/DDBJ whole genome shotgun (WGS) entry which is preliminary data.</text>
</comment>
<keyword evidence="2" id="KW-0812">Transmembrane</keyword>
<dbReference type="InterPro" id="IPR055769">
    <property type="entry name" value="DUF7345"/>
</dbReference>
<feature type="domain" description="DUF7345" evidence="4">
    <location>
        <begin position="90"/>
        <end position="221"/>
    </location>
</feature>
<keyword evidence="2" id="KW-1133">Transmembrane helix</keyword>
<accession>A0A6B0VPM6</accession>
<organism evidence="5 6">
    <name type="scientific">Natronorubrum halalkaliphilum</name>
    <dbReference type="NCBI Taxonomy" id="2691917"/>
    <lineage>
        <taxon>Archaea</taxon>
        <taxon>Methanobacteriati</taxon>
        <taxon>Methanobacteriota</taxon>
        <taxon>Stenosarchaea group</taxon>
        <taxon>Halobacteria</taxon>
        <taxon>Halobacteriales</taxon>
        <taxon>Natrialbaceae</taxon>
        <taxon>Natronorubrum</taxon>
    </lineage>
</organism>
<protein>
    <recommendedName>
        <fullName evidence="7">HTH iclR-type domain-containing protein</fullName>
    </recommendedName>
</protein>
<feature type="domain" description="DUF7343" evidence="3">
    <location>
        <begin position="365"/>
        <end position="425"/>
    </location>
</feature>
<keyword evidence="6" id="KW-1185">Reference proteome</keyword>
<evidence type="ECO:0000313" key="5">
    <source>
        <dbReference type="EMBL" id="MXV62489.1"/>
    </source>
</evidence>
<gene>
    <name evidence="5" type="ORF">GS429_10520</name>
</gene>
<feature type="region of interest" description="Disordered" evidence="1">
    <location>
        <begin position="314"/>
        <end position="368"/>
    </location>
</feature>
<dbReference type="OrthoDB" id="27885at2157"/>
<dbReference type="EMBL" id="WUYX01000030">
    <property type="protein sequence ID" value="MXV62489.1"/>
    <property type="molecule type" value="Genomic_DNA"/>
</dbReference>
<evidence type="ECO:0000259" key="3">
    <source>
        <dbReference type="Pfam" id="PF24034"/>
    </source>
</evidence>
<feature type="transmembrane region" description="Helical" evidence="2">
    <location>
        <begin position="290"/>
        <end position="309"/>
    </location>
</feature>
<dbReference type="InterPro" id="IPR036390">
    <property type="entry name" value="WH_DNA-bd_sf"/>
</dbReference>
<evidence type="ECO:0008006" key="7">
    <source>
        <dbReference type="Google" id="ProtNLM"/>
    </source>
</evidence>
<name>A0A6B0VPM6_9EURY</name>
<evidence type="ECO:0000256" key="1">
    <source>
        <dbReference type="SAM" id="MobiDB-lite"/>
    </source>
</evidence>
<dbReference type="AlphaFoldDB" id="A0A6B0VPM6"/>
<dbReference type="InterPro" id="IPR036388">
    <property type="entry name" value="WH-like_DNA-bd_sf"/>
</dbReference>
<evidence type="ECO:0000313" key="6">
    <source>
        <dbReference type="Proteomes" id="UP000434101"/>
    </source>
</evidence>
<dbReference type="RefSeq" id="WP_160065317.1">
    <property type="nucleotide sequence ID" value="NZ_WUYX01000030.1"/>
</dbReference>
<sequence length="439" mass="47866">MNRSVSVGVVVFIVVVSIAALGVPMAFADTGGDGPAVDHPQQTAAETETDTYAYTQTQPFTGTHQQVTRESAAFDSIGISSQEFDTTTFEITVHENGSATWTFRHDRRFGTDNDSESDDREAFEEFAEEFESEETELYDRFTSQAEAMTESGAELTDREMAATNFNRSATIEEQFGTRGIVEMSFLWEEFAVVEDDTVDAGDVFQDIYLGPDQSIVFEAGDGLTFDRVEPEAEAQHSRESLENADSVRWSGEQQFLAGNPRAVFVQSEASNGGETTGSVSTIVNGGETPWYLAAGVILALGLAVGALWYRRQRTGTDGDDGENERRNAAHAADSDEPASEANPPSDADSVAGEDAESDPLPTDELLTDEDRVVKLIRENGGRMKQVNIVQETGWSKSKVSMLLSDMEEAGTISKLRVGRENIISLEGFEPEATKSPFDE</sequence>
<evidence type="ECO:0000259" key="4">
    <source>
        <dbReference type="Pfam" id="PF24036"/>
    </source>
</evidence>
<dbReference type="InterPro" id="IPR055767">
    <property type="entry name" value="DUF7343"/>
</dbReference>
<keyword evidence="2" id="KW-0472">Membrane</keyword>